<dbReference type="InterPro" id="IPR008927">
    <property type="entry name" value="6-PGluconate_DH-like_C_sf"/>
</dbReference>
<evidence type="ECO:0000313" key="10">
    <source>
        <dbReference type="EMBL" id="GEQ49171.1"/>
    </source>
</evidence>
<evidence type="ECO:0000256" key="4">
    <source>
        <dbReference type="ARBA" id="ARBA00023002"/>
    </source>
</evidence>
<evidence type="ECO:0000256" key="2">
    <source>
        <dbReference type="ARBA" id="ARBA00012939"/>
    </source>
</evidence>
<dbReference type="RefSeq" id="WP_202583799.1">
    <property type="nucleotide sequence ID" value="NZ_BKBO01000013.1"/>
</dbReference>
<feature type="domain" description="Mannitol dehydrogenase N-terminal" evidence="8">
    <location>
        <begin position="2"/>
        <end position="187"/>
    </location>
</feature>
<accession>A0AAN4UB04</accession>
<dbReference type="EMBL" id="BKBO01000013">
    <property type="protein sequence ID" value="GEQ49171.1"/>
    <property type="molecule type" value="Genomic_DNA"/>
</dbReference>
<dbReference type="SUPFAM" id="SSF51735">
    <property type="entry name" value="NAD(P)-binding Rossmann-fold domains"/>
    <property type="match status" value="1"/>
</dbReference>
<dbReference type="SUPFAM" id="SSF48179">
    <property type="entry name" value="6-phosphogluconate dehydrogenase C-terminal domain-like"/>
    <property type="match status" value="1"/>
</dbReference>
<dbReference type="AlphaFoldDB" id="A0AAN4UB04"/>
<feature type="binding site" evidence="7">
    <location>
        <begin position="3"/>
        <end position="14"/>
    </location>
    <ligand>
        <name>NAD(+)</name>
        <dbReference type="ChEBI" id="CHEBI:57540"/>
    </ligand>
</feature>
<reference evidence="11" key="2">
    <citation type="journal article" date="2020" name="Int. Dairy J.">
        <title>Lactic acid bacterial diversity in Brie cheese focusing on salt concentration and pH of isolation medium and characterisation of halophilic and alkaliphilic lactic acid bacterial isolates.</title>
        <authorList>
            <person name="Unno R."/>
            <person name="Matsutani M."/>
            <person name="Suzuki T."/>
            <person name="Kodama K."/>
            <person name="Matsushita H."/>
            <person name="Yamasato K."/>
            <person name="Koizumi Y."/>
            <person name="Ishikawa M."/>
        </authorList>
    </citation>
    <scope>NUCLEOTIDE SEQUENCE</scope>
    <source>
        <strain evidence="11">7C1</strain>
        <strain evidence="10">8C4</strain>
    </source>
</reference>
<dbReference type="PRINTS" id="PR00084">
    <property type="entry name" value="MTLDHDRGNASE"/>
</dbReference>
<dbReference type="GO" id="GO:0019592">
    <property type="term" value="P:mannitol catabolic process"/>
    <property type="evidence" value="ECO:0007669"/>
    <property type="project" value="TreeGrafter"/>
</dbReference>
<dbReference type="EC" id="1.1.1.17" evidence="2 7"/>
<dbReference type="GO" id="GO:0008926">
    <property type="term" value="F:mannitol-1-phosphate 5-dehydrogenase activity"/>
    <property type="evidence" value="ECO:0007669"/>
    <property type="project" value="UniProtKB-UniRule"/>
</dbReference>
<comment type="catalytic activity">
    <reaction evidence="6 7">
        <text>D-mannitol 1-phosphate + NAD(+) = beta-D-fructose 6-phosphate + NADH + H(+)</text>
        <dbReference type="Rhea" id="RHEA:19661"/>
        <dbReference type="ChEBI" id="CHEBI:15378"/>
        <dbReference type="ChEBI" id="CHEBI:57540"/>
        <dbReference type="ChEBI" id="CHEBI:57634"/>
        <dbReference type="ChEBI" id="CHEBI:57945"/>
        <dbReference type="ChEBI" id="CHEBI:61381"/>
        <dbReference type="EC" id="1.1.1.17"/>
    </reaction>
</comment>
<dbReference type="Proteomes" id="UP000886607">
    <property type="component" value="Unassembled WGS sequence"/>
</dbReference>
<evidence type="ECO:0000313" key="11">
    <source>
        <dbReference type="EMBL" id="GEQ54312.1"/>
    </source>
</evidence>
<dbReference type="HAMAP" id="MF_00196">
    <property type="entry name" value="Mannitol_dehydrog"/>
    <property type="match status" value="1"/>
</dbReference>
<dbReference type="Gene3D" id="3.40.50.720">
    <property type="entry name" value="NAD(P)-binding Rossmann-like Domain"/>
    <property type="match status" value="1"/>
</dbReference>
<dbReference type="InterPro" id="IPR036291">
    <property type="entry name" value="NAD(P)-bd_dom_sf"/>
</dbReference>
<protein>
    <recommendedName>
        <fullName evidence="3 7">Mannitol-1-phosphate 5-dehydrogenase</fullName>
        <ecNumber evidence="2 7">1.1.1.17</ecNumber>
    </recommendedName>
</protein>
<dbReference type="InterPro" id="IPR023028">
    <property type="entry name" value="Mannitol_1_phos_5_DH"/>
</dbReference>
<name>A0AAN4UB04_9ENTE</name>
<dbReference type="InterPro" id="IPR000669">
    <property type="entry name" value="Mannitol_DH"/>
</dbReference>
<dbReference type="EMBL" id="BKBQ01000015">
    <property type="protein sequence ID" value="GEQ54312.1"/>
    <property type="molecule type" value="Genomic_DNA"/>
</dbReference>
<dbReference type="InterPro" id="IPR013131">
    <property type="entry name" value="Mannitol_DH_N"/>
</dbReference>
<evidence type="ECO:0000256" key="7">
    <source>
        <dbReference type="HAMAP-Rule" id="MF_00196"/>
    </source>
</evidence>
<keyword evidence="4 7" id="KW-0560">Oxidoreductase</keyword>
<keyword evidence="13" id="KW-1185">Reference proteome</keyword>
<keyword evidence="5 7" id="KW-0520">NAD</keyword>
<dbReference type="PANTHER" id="PTHR30524:SF0">
    <property type="entry name" value="ALTRONATE OXIDOREDUCTASE-RELATED"/>
    <property type="match status" value="1"/>
</dbReference>
<evidence type="ECO:0000313" key="12">
    <source>
        <dbReference type="Proteomes" id="UP000886597"/>
    </source>
</evidence>
<gene>
    <name evidence="11" type="primary">mtlD_1</name>
    <name evidence="7" type="synonym">mtlD</name>
    <name evidence="10" type="ORF">TK11N_10230</name>
    <name evidence="11" type="ORF">TK2N_11560</name>
</gene>
<dbReference type="Gene3D" id="1.10.1040.10">
    <property type="entry name" value="N-(1-d-carboxylethyl)-l-norvaline Dehydrogenase, domain 2"/>
    <property type="match status" value="1"/>
</dbReference>
<evidence type="ECO:0000256" key="6">
    <source>
        <dbReference type="ARBA" id="ARBA00048615"/>
    </source>
</evidence>
<evidence type="ECO:0000313" key="13">
    <source>
        <dbReference type="Proteomes" id="UP000886607"/>
    </source>
</evidence>
<dbReference type="InterPro" id="IPR013118">
    <property type="entry name" value="Mannitol_DH_C"/>
</dbReference>
<evidence type="ECO:0000256" key="5">
    <source>
        <dbReference type="ARBA" id="ARBA00023027"/>
    </source>
</evidence>
<comment type="similarity">
    <text evidence="1 7">Belongs to the mannitol dehydrogenase family.</text>
</comment>
<dbReference type="GO" id="GO:0005829">
    <property type="term" value="C:cytosol"/>
    <property type="evidence" value="ECO:0007669"/>
    <property type="project" value="TreeGrafter"/>
</dbReference>
<evidence type="ECO:0000259" key="9">
    <source>
        <dbReference type="Pfam" id="PF08125"/>
    </source>
</evidence>
<evidence type="ECO:0000256" key="3">
    <source>
        <dbReference type="ARBA" id="ARBA00016219"/>
    </source>
</evidence>
<sequence length="388" mass="44347">MNDVHFGAGNIGRGFIGNVLHDNGFDITFVDTNEQLIEQINMDKGYPIQLLDENQTKLWIDNVCAINSHDSKQVKKALVECKLITTSVGASNLKNIAPTLKEALLIRSDRKESIDILANENIVNASELLKDEIKKLCTNEEWESINKIAYFVNTAIDRQALSTQEDDRQVALVEPYYEWVIDGNALNPNRKYRLKNVKLVKEMKPFIERKLFIVNAEHAAFAYLGALLGLETIQETIQQSNCRILVERFMKQNKHYFLAKYDMKEVELDQFIANTINRHGNPAVSDDVHRVGRSPIRKLDRYDRLVAPVMELEDLGLDNDAGKRVIAAAYLYTNEDDPEAKELQQTIKNNGIAETIRRVSKVPESLVQEIAVLYHDLKNNGQSIFYRR</sequence>
<evidence type="ECO:0000256" key="1">
    <source>
        <dbReference type="ARBA" id="ARBA00006541"/>
    </source>
</evidence>
<comment type="caution">
    <text evidence="11">The sequence shown here is derived from an EMBL/GenBank/DDBJ whole genome shotgun (WGS) entry which is preliminary data.</text>
</comment>
<organism evidence="11 12">
    <name type="scientific">Tetragenococcus koreensis</name>
    <dbReference type="NCBI Taxonomy" id="290335"/>
    <lineage>
        <taxon>Bacteria</taxon>
        <taxon>Bacillati</taxon>
        <taxon>Bacillota</taxon>
        <taxon>Bacilli</taxon>
        <taxon>Lactobacillales</taxon>
        <taxon>Enterococcaceae</taxon>
        <taxon>Tetragenococcus</taxon>
    </lineage>
</organism>
<dbReference type="Pfam" id="PF08125">
    <property type="entry name" value="Mannitol_dh_C"/>
    <property type="match status" value="1"/>
</dbReference>
<reference evidence="11" key="1">
    <citation type="submission" date="2019-08" db="EMBL/GenBank/DDBJ databases">
        <authorList>
            <person name="Ishikawa M."/>
            <person name="Suzuki T."/>
            <person name="Matsutani M."/>
        </authorList>
    </citation>
    <scope>NUCLEOTIDE SEQUENCE</scope>
    <source>
        <strain evidence="11">7C1</strain>
        <strain evidence="10">8C4</strain>
    </source>
</reference>
<dbReference type="Pfam" id="PF01232">
    <property type="entry name" value="Mannitol_dh"/>
    <property type="match status" value="1"/>
</dbReference>
<feature type="domain" description="Mannitol dehydrogenase C-terminal" evidence="9">
    <location>
        <begin position="203"/>
        <end position="380"/>
    </location>
</feature>
<dbReference type="InterPro" id="IPR013328">
    <property type="entry name" value="6PGD_dom2"/>
</dbReference>
<dbReference type="PANTHER" id="PTHR30524">
    <property type="entry name" value="MANNITOL-1-PHOSPHATE 5-DEHYDROGENASE"/>
    <property type="match status" value="1"/>
</dbReference>
<evidence type="ECO:0000259" key="8">
    <source>
        <dbReference type="Pfam" id="PF01232"/>
    </source>
</evidence>
<proteinExistence type="inferred from homology"/>
<dbReference type="Proteomes" id="UP000886597">
    <property type="component" value="Unassembled WGS sequence"/>
</dbReference>